<dbReference type="AlphaFoldDB" id="A0A8T1QG77"/>
<feature type="domain" description="Pop1 N-terminal" evidence="2">
    <location>
        <begin position="121"/>
        <end position="178"/>
    </location>
</feature>
<dbReference type="InterPro" id="IPR009723">
    <property type="entry name" value="Pop1_N"/>
</dbReference>
<dbReference type="Pfam" id="PF06978">
    <property type="entry name" value="POP1_N"/>
    <property type="match status" value="1"/>
</dbReference>
<dbReference type="GO" id="GO:0000172">
    <property type="term" value="C:ribonuclease MRP complex"/>
    <property type="evidence" value="ECO:0007669"/>
    <property type="project" value="InterPro"/>
</dbReference>
<dbReference type="InterPro" id="IPR039182">
    <property type="entry name" value="Pop1"/>
</dbReference>
<evidence type="ECO:0000313" key="3">
    <source>
        <dbReference type="EMBL" id="KAG6653174.1"/>
    </source>
</evidence>
<protein>
    <recommendedName>
        <fullName evidence="2">Pop1 N-terminal domain-containing protein</fullName>
    </recommendedName>
</protein>
<sequence length="231" mass="26180">MMASEGSKPSQSTLTPRKINIKKFAESRGPELEALHSIVVDRLNNNFGSRRNKRRRTTAFNNQVARKKCRRRQKAGGEVNKDGTSEKDNKKKVPRHVRRRAELQMNLETGFCTSGDGTKRLRTHVWHTKRFIMSKLWGFYVPLVLHGRGRGSRAVLKWFRQGVLVHDASYHVAVQLEGPEDSLMSVLKMVMAPSPSALSEAISHSVISGSIYGKVQCFVMLEHLFLSQLLL</sequence>
<keyword evidence="4" id="KW-1185">Reference proteome</keyword>
<proteinExistence type="predicted"/>
<organism evidence="3 4">
    <name type="scientific">Carya illinoinensis</name>
    <name type="common">Pecan</name>
    <dbReference type="NCBI Taxonomy" id="32201"/>
    <lineage>
        <taxon>Eukaryota</taxon>
        <taxon>Viridiplantae</taxon>
        <taxon>Streptophyta</taxon>
        <taxon>Embryophyta</taxon>
        <taxon>Tracheophyta</taxon>
        <taxon>Spermatophyta</taxon>
        <taxon>Magnoliopsida</taxon>
        <taxon>eudicotyledons</taxon>
        <taxon>Gunneridae</taxon>
        <taxon>Pentapetalae</taxon>
        <taxon>rosids</taxon>
        <taxon>fabids</taxon>
        <taxon>Fagales</taxon>
        <taxon>Juglandaceae</taxon>
        <taxon>Carya</taxon>
    </lineage>
</organism>
<dbReference type="GO" id="GO:0001682">
    <property type="term" value="P:tRNA 5'-leader removal"/>
    <property type="evidence" value="ECO:0007669"/>
    <property type="project" value="InterPro"/>
</dbReference>
<feature type="compositionally biased region" description="Basic residues" evidence="1">
    <location>
        <begin position="65"/>
        <end position="74"/>
    </location>
</feature>
<dbReference type="Proteomes" id="UP000811609">
    <property type="component" value="Chromosome 5"/>
</dbReference>
<evidence type="ECO:0000256" key="1">
    <source>
        <dbReference type="SAM" id="MobiDB-lite"/>
    </source>
</evidence>
<accession>A0A8T1QG77</accession>
<feature type="compositionally biased region" description="Basic and acidic residues" evidence="1">
    <location>
        <begin position="79"/>
        <end position="91"/>
    </location>
</feature>
<reference evidence="3" key="1">
    <citation type="submission" date="2020-12" db="EMBL/GenBank/DDBJ databases">
        <title>WGS assembly of Carya illinoinensis cv. Pawnee.</title>
        <authorList>
            <person name="Platts A."/>
            <person name="Shu S."/>
            <person name="Wright S."/>
            <person name="Barry K."/>
            <person name="Edger P."/>
            <person name="Pires J.C."/>
            <person name="Schmutz J."/>
        </authorList>
    </citation>
    <scope>NUCLEOTIDE SEQUENCE</scope>
    <source>
        <tissue evidence="3">Leaf</tissue>
    </source>
</reference>
<dbReference type="GO" id="GO:0005655">
    <property type="term" value="C:nucleolar ribonuclease P complex"/>
    <property type="evidence" value="ECO:0007669"/>
    <property type="project" value="InterPro"/>
</dbReference>
<evidence type="ECO:0000259" key="2">
    <source>
        <dbReference type="Pfam" id="PF06978"/>
    </source>
</evidence>
<dbReference type="PANTHER" id="PTHR22731">
    <property type="entry name" value="RIBONUCLEASES P/MRP PROTEIN SUBUNIT POP1"/>
    <property type="match status" value="1"/>
</dbReference>
<dbReference type="EMBL" id="CM031813">
    <property type="protein sequence ID" value="KAG6653174.1"/>
    <property type="molecule type" value="Genomic_DNA"/>
</dbReference>
<evidence type="ECO:0000313" key="4">
    <source>
        <dbReference type="Proteomes" id="UP000811609"/>
    </source>
</evidence>
<name>A0A8T1QG77_CARIL</name>
<comment type="caution">
    <text evidence="3">The sequence shown here is derived from an EMBL/GenBank/DDBJ whole genome shotgun (WGS) entry which is preliminary data.</text>
</comment>
<gene>
    <name evidence="3" type="ORF">CIPAW_05G057300</name>
</gene>
<feature type="region of interest" description="Disordered" evidence="1">
    <location>
        <begin position="49"/>
        <end position="96"/>
    </location>
</feature>
<dbReference type="PANTHER" id="PTHR22731:SF3">
    <property type="entry name" value="RIBONUCLEASES P_MRP PROTEIN SUBUNIT POP1"/>
    <property type="match status" value="1"/>
</dbReference>